<protein>
    <submittedName>
        <fullName evidence="1">Uncharacterized protein</fullName>
    </submittedName>
</protein>
<evidence type="ECO:0000313" key="1">
    <source>
        <dbReference type="EMBL" id="KII71777.1"/>
    </source>
</evidence>
<sequence>MPLWYRSSSGQKNEGRCLAVVSRALPYSVCRTTPFQNVTLSHVNNVAITVDVKFVQPLSKKLNHPLAVEYRHAFMDDNPGHGIIHHATIENDISSSYSDMFVCATIPKRCLFRFSSITVAEILPLPFFAV</sequence>
<evidence type="ECO:0000313" key="2">
    <source>
        <dbReference type="Proteomes" id="UP000031668"/>
    </source>
</evidence>
<dbReference type="EMBL" id="JWZT01001618">
    <property type="protein sequence ID" value="KII71777.1"/>
    <property type="molecule type" value="Genomic_DNA"/>
</dbReference>
<dbReference type="AlphaFoldDB" id="A0A0C2NCR5"/>
<comment type="caution">
    <text evidence="1">The sequence shown here is derived from an EMBL/GenBank/DDBJ whole genome shotgun (WGS) entry which is preliminary data.</text>
</comment>
<keyword evidence="2" id="KW-1185">Reference proteome</keyword>
<reference evidence="1 2" key="1">
    <citation type="journal article" date="2014" name="Genome Biol. Evol.">
        <title>The genome of the myxosporean Thelohanellus kitauei shows adaptations to nutrient acquisition within its fish host.</title>
        <authorList>
            <person name="Yang Y."/>
            <person name="Xiong J."/>
            <person name="Zhou Z."/>
            <person name="Huo F."/>
            <person name="Miao W."/>
            <person name="Ran C."/>
            <person name="Liu Y."/>
            <person name="Zhang J."/>
            <person name="Feng J."/>
            <person name="Wang M."/>
            <person name="Wang M."/>
            <person name="Wang L."/>
            <person name="Yao B."/>
        </authorList>
    </citation>
    <scope>NUCLEOTIDE SEQUENCE [LARGE SCALE GENOMIC DNA]</scope>
    <source>
        <strain evidence="1">Wuqing</strain>
    </source>
</reference>
<gene>
    <name evidence="1" type="ORF">RF11_12436</name>
</gene>
<dbReference type="Proteomes" id="UP000031668">
    <property type="component" value="Unassembled WGS sequence"/>
</dbReference>
<name>A0A0C2NCR5_THEKT</name>
<proteinExistence type="predicted"/>
<accession>A0A0C2NCR5</accession>
<organism evidence="1 2">
    <name type="scientific">Thelohanellus kitauei</name>
    <name type="common">Myxosporean</name>
    <dbReference type="NCBI Taxonomy" id="669202"/>
    <lineage>
        <taxon>Eukaryota</taxon>
        <taxon>Metazoa</taxon>
        <taxon>Cnidaria</taxon>
        <taxon>Myxozoa</taxon>
        <taxon>Myxosporea</taxon>
        <taxon>Bivalvulida</taxon>
        <taxon>Platysporina</taxon>
        <taxon>Myxobolidae</taxon>
        <taxon>Thelohanellus</taxon>
    </lineage>
</organism>